<evidence type="ECO:0000313" key="3">
    <source>
        <dbReference type="Proteomes" id="UP000000768"/>
    </source>
</evidence>
<organism evidence="2 3">
    <name type="scientific">Sorghum bicolor</name>
    <name type="common">Sorghum</name>
    <name type="synonym">Sorghum vulgare</name>
    <dbReference type="NCBI Taxonomy" id="4558"/>
    <lineage>
        <taxon>Eukaryota</taxon>
        <taxon>Viridiplantae</taxon>
        <taxon>Streptophyta</taxon>
        <taxon>Embryophyta</taxon>
        <taxon>Tracheophyta</taxon>
        <taxon>Spermatophyta</taxon>
        <taxon>Magnoliopsida</taxon>
        <taxon>Liliopsida</taxon>
        <taxon>Poales</taxon>
        <taxon>Poaceae</taxon>
        <taxon>PACMAD clade</taxon>
        <taxon>Panicoideae</taxon>
        <taxon>Andropogonodae</taxon>
        <taxon>Andropogoneae</taxon>
        <taxon>Sorghinae</taxon>
        <taxon>Sorghum</taxon>
    </lineage>
</organism>
<accession>A0A1Z5RGF3</accession>
<reference evidence="2 3" key="1">
    <citation type="journal article" date="2009" name="Nature">
        <title>The Sorghum bicolor genome and the diversification of grasses.</title>
        <authorList>
            <person name="Paterson A.H."/>
            <person name="Bowers J.E."/>
            <person name="Bruggmann R."/>
            <person name="Dubchak I."/>
            <person name="Grimwood J."/>
            <person name="Gundlach H."/>
            <person name="Haberer G."/>
            <person name="Hellsten U."/>
            <person name="Mitros T."/>
            <person name="Poliakov A."/>
            <person name="Schmutz J."/>
            <person name="Spannagl M."/>
            <person name="Tang H."/>
            <person name="Wang X."/>
            <person name="Wicker T."/>
            <person name="Bharti A.K."/>
            <person name="Chapman J."/>
            <person name="Feltus F.A."/>
            <person name="Gowik U."/>
            <person name="Grigoriev I.V."/>
            <person name="Lyons E."/>
            <person name="Maher C.A."/>
            <person name="Martis M."/>
            <person name="Narechania A."/>
            <person name="Otillar R.P."/>
            <person name="Penning B.W."/>
            <person name="Salamov A.A."/>
            <person name="Wang Y."/>
            <person name="Zhang L."/>
            <person name="Carpita N.C."/>
            <person name="Freeling M."/>
            <person name="Gingle A.R."/>
            <person name="Hash C.T."/>
            <person name="Keller B."/>
            <person name="Klein P."/>
            <person name="Kresovich S."/>
            <person name="McCann M.C."/>
            <person name="Ming R."/>
            <person name="Peterson D.G."/>
            <person name="Mehboob-ur-Rahman"/>
            <person name="Ware D."/>
            <person name="Westhoff P."/>
            <person name="Mayer K.F."/>
            <person name="Messing J."/>
            <person name="Rokhsar D.S."/>
        </authorList>
    </citation>
    <scope>NUCLEOTIDE SEQUENCE [LARGE SCALE GENOMIC DNA]</scope>
    <source>
        <strain evidence="3">cv. BTx623</strain>
    </source>
</reference>
<sequence>MTFSGERSIIGGDTFVWVSSGSARGSSSAAVEETSPELLLPSPSSSISLELAARLHRRQADKKLGSYRAAGEDERAGRVVVTGTMRGRGRPANSIPSPAGSAMGVLCTLGNRDRTIGEGFRASGGGSPSWLLLFDTTSSPIPHPLFLFTHSTCILSF</sequence>
<dbReference type="InParanoid" id="A0A1Z5RGF3"/>
<reference evidence="3" key="2">
    <citation type="journal article" date="2018" name="Plant J.">
        <title>The Sorghum bicolor reference genome: improved assembly, gene annotations, a transcriptome atlas, and signatures of genome organization.</title>
        <authorList>
            <person name="McCormick R.F."/>
            <person name="Truong S.K."/>
            <person name="Sreedasyam A."/>
            <person name="Jenkins J."/>
            <person name="Shu S."/>
            <person name="Sims D."/>
            <person name="Kennedy M."/>
            <person name="Amirebrahimi M."/>
            <person name="Weers B.D."/>
            <person name="McKinley B."/>
            <person name="Mattison A."/>
            <person name="Morishige D.T."/>
            <person name="Grimwood J."/>
            <person name="Schmutz J."/>
            <person name="Mullet J.E."/>
        </authorList>
    </citation>
    <scope>NUCLEOTIDE SEQUENCE [LARGE SCALE GENOMIC DNA]</scope>
    <source>
        <strain evidence="3">cv. BTx623</strain>
    </source>
</reference>
<proteinExistence type="predicted"/>
<dbReference type="Proteomes" id="UP000000768">
    <property type="component" value="Chromosome 5"/>
</dbReference>
<dbReference type="AlphaFoldDB" id="A0A1Z5RGF3"/>
<evidence type="ECO:0000313" key="2">
    <source>
        <dbReference type="EMBL" id="OQU82853.1"/>
    </source>
</evidence>
<feature type="region of interest" description="Disordered" evidence="1">
    <location>
        <begin position="78"/>
        <end position="97"/>
    </location>
</feature>
<evidence type="ECO:0000256" key="1">
    <source>
        <dbReference type="SAM" id="MobiDB-lite"/>
    </source>
</evidence>
<keyword evidence="3" id="KW-1185">Reference proteome</keyword>
<name>A0A1Z5RGF3_SORBI</name>
<gene>
    <name evidence="2" type="ORF">SORBI_3005G030233</name>
</gene>
<dbReference type="EMBL" id="CM000764">
    <property type="protein sequence ID" value="OQU82853.1"/>
    <property type="molecule type" value="Genomic_DNA"/>
</dbReference>
<protein>
    <submittedName>
        <fullName evidence="2">Uncharacterized protein</fullName>
    </submittedName>
</protein>
<dbReference type="Gramene" id="OQU82853">
    <property type="protein sequence ID" value="OQU82853"/>
    <property type="gene ID" value="SORBI_3005G030233"/>
</dbReference>